<dbReference type="Proteomes" id="UP001627154">
    <property type="component" value="Unassembled WGS sequence"/>
</dbReference>
<evidence type="ECO:0000313" key="2">
    <source>
        <dbReference type="Proteomes" id="UP001627154"/>
    </source>
</evidence>
<reference evidence="1 2" key="1">
    <citation type="journal article" date="2024" name="bioRxiv">
        <title>A reference genome for Trichogramma kaykai: A tiny desert-dwelling parasitoid wasp with competing sex-ratio distorters.</title>
        <authorList>
            <person name="Culotta J."/>
            <person name="Lindsey A.R."/>
        </authorList>
    </citation>
    <scope>NUCLEOTIDE SEQUENCE [LARGE SCALE GENOMIC DNA]</scope>
    <source>
        <strain evidence="1 2">KSX58</strain>
    </source>
</reference>
<evidence type="ECO:0008006" key="3">
    <source>
        <dbReference type="Google" id="ProtNLM"/>
    </source>
</evidence>
<protein>
    <recommendedName>
        <fullName evidence="3">Secreted protein</fullName>
    </recommendedName>
</protein>
<accession>A0ABD2VZ72</accession>
<organism evidence="1 2">
    <name type="scientific">Trichogramma kaykai</name>
    <dbReference type="NCBI Taxonomy" id="54128"/>
    <lineage>
        <taxon>Eukaryota</taxon>
        <taxon>Metazoa</taxon>
        <taxon>Ecdysozoa</taxon>
        <taxon>Arthropoda</taxon>
        <taxon>Hexapoda</taxon>
        <taxon>Insecta</taxon>
        <taxon>Pterygota</taxon>
        <taxon>Neoptera</taxon>
        <taxon>Endopterygota</taxon>
        <taxon>Hymenoptera</taxon>
        <taxon>Apocrita</taxon>
        <taxon>Proctotrupomorpha</taxon>
        <taxon>Chalcidoidea</taxon>
        <taxon>Trichogrammatidae</taxon>
        <taxon>Trichogramma</taxon>
    </lineage>
</organism>
<proteinExistence type="predicted"/>
<gene>
    <name evidence="1" type="ORF">TKK_018806</name>
</gene>
<comment type="caution">
    <text evidence="1">The sequence shown here is derived from an EMBL/GenBank/DDBJ whole genome shotgun (WGS) entry which is preliminary data.</text>
</comment>
<dbReference type="EMBL" id="JBJJXI010000153">
    <property type="protein sequence ID" value="KAL3385770.1"/>
    <property type="molecule type" value="Genomic_DNA"/>
</dbReference>
<evidence type="ECO:0000313" key="1">
    <source>
        <dbReference type="EMBL" id="KAL3385770.1"/>
    </source>
</evidence>
<name>A0ABD2VZ72_9HYME</name>
<dbReference type="AlphaFoldDB" id="A0ABD2VZ72"/>
<sequence length="66" mass="7540">MSFKFLLHCVCLTAHTTRMSNFFMYRIVMFVETSLARVILSACFTSVSGTIMHRIDVSIDTTLLCK</sequence>
<keyword evidence="2" id="KW-1185">Reference proteome</keyword>